<proteinExistence type="predicted"/>
<dbReference type="InterPro" id="IPR020845">
    <property type="entry name" value="AMP-binding_CS"/>
</dbReference>
<dbReference type="Pfam" id="PF00501">
    <property type="entry name" value="AMP-binding"/>
    <property type="match status" value="1"/>
</dbReference>
<comment type="caution">
    <text evidence="2">The sequence shown here is derived from an EMBL/GenBank/DDBJ whole genome shotgun (WGS) entry which is preliminary data.</text>
</comment>
<dbReference type="PRINTS" id="PR00154">
    <property type="entry name" value="AMPBINDING"/>
</dbReference>
<name>A0ABW3BLF0_9ACTN</name>
<accession>A0ABW3BLF0</accession>
<dbReference type="InterPro" id="IPR020459">
    <property type="entry name" value="AMP-binding"/>
</dbReference>
<keyword evidence="3" id="KW-1185">Reference proteome</keyword>
<dbReference type="PANTHER" id="PTHR45527:SF1">
    <property type="entry name" value="FATTY ACID SYNTHASE"/>
    <property type="match status" value="1"/>
</dbReference>
<dbReference type="InterPro" id="IPR042099">
    <property type="entry name" value="ANL_N_sf"/>
</dbReference>
<evidence type="ECO:0000259" key="1">
    <source>
        <dbReference type="Pfam" id="PF00501"/>
    </source>
</evidence>
<feature type="non-terminal residue" evidence="2">
    <location>
        <position position="1"/>
    </location>
</feature>
<reference evidence="3" key="1">
    <citation type="journal article" date="2019" name="Int. J. Syst. Evol. Microbiol.">
        <title>The Global Catalogue of Microorganisms (GCM) 10K type strain sequencing project: providing services to taxonomists for standard genome sequencing and annotation.</title>
        <authorList>
            <consortium name="The Broad Institute Genomics Platform"/>
            <consortium name="The Broad Institute Genome Sequencing Center for Infectious Disease"/>
            <person name="Wu L."/>
            <person name="Ma J."/>
        </authorList>
    </citation>
    <scope>NUCLEOTIDE SEQUENCE [LARGE SCALE GENOMIC DNA]</scope>
    <source>
        <strain evidence="3">CCUG 63369</strain>
    </source>
</reference>
<dbReference type="InterPro" id="IPR000873">
    <property type="entry name" value="AMP-dep_synth/lig_dom"/>
</dbReference>
<dbReference type="Gene3D" id="3.40.50.12780">
    <property type="entry name" value="N-terminal domain of ligase-like"/>
    <property type="match status" value="1"/>
</dbReference>
<dbReference type="Proteomes" id="UP001596956">
    <property type="component" value="Unassembled WGS sequence"/>
</dbReference>
<evidence type="ECO:0000313" key="3">
    <source>
        <dbReference type="Proteomes" id="UP001596956"/>
    </source>
</evidence>
<gene>
    <name evidence="2" type="ORF">ACFQZU_23350</name>
</gene>
<dbReference type="EMBL" id="JBHTHR010001473">
    <property type="protein sequence ID" value="MFD0804232.1"/>
    <property type="molecule type" value="Genomic_DNA"/>
</dbReference>
<feature type="non-terminal residue" evidence="2">
    <location>
        <position position="227"/>
    </location>
</feature>
<feature type="domain" description="AMP-dependent synthetase/ligase" evidence="1">
    <location>
        <begin position="7"/>
        <end position="227"/>
    </location>
</feature>
<evidence type="ECO:0000313" key="2">
    <source>
        <dbReference type="EMBL" id="MFD0804232.1"/>
    </source>
</evidence>
<dbReference type="PROSITE" id="PS00455">
    <property type="entry name" value="AMP_BINDING"/>
    <property type="match status" value="1"/>
</dbReference>
<organism evidence="2 3">
    <name type="scientific">Streptomonospora algeriensis</name>
    <dbReference type="NCBI Taxonomy" id="995084"/>
    <lineage>
        <taxon>Bacteria</taxon>
        <taxon>Bacillati</taxon>
        <taxon>Actinomycetota</taxon>
        <taxon>Actinomycetes</taxon>
        <taxon>Streptosporangiales</taxon>
        <taxon>Nocardiopsidaceae</taxon>
        <taxon>Streptomonospora</taxon>
    </lineage>
</organism>
<dbReference type="PANTHER" id="PTHR45527">
    <property type="entry name" value="NONRIBOSOMAL PEPTIDE SYNTHETASE"/>
    <property type="match status" value="1"/>
</dbReference>
<sequence length="227" mass="24701">DPDDADRTAPLRPDHPAYVVYTSGSTGRPKGVVVTHRSVANLFHSHRETLHRPTRRRADRDRLRVGHAWSFSFDAAWQPQLWLLDGHAVHVVTEDAMHDPALLVERIRAERIDFIEVAPSHLMQLIRAGLGEPGTHTPLTLGVGGEAVPPSLWGRLRELEERGTVTFNLYGPTETTVDALAARAGGHERPVVGYATANTAAYVLDERLGQAPPGVVGELYLGGAGLA</sequence>
<dbReference type="SUPFAM" id="SSF56801">
    <property type="entry name" value="Acetyl-CoA synthetase-like"/>
    <property type="match status" value="1"/>
</dbReference>
<protein>
    <submittedName>
        <fullName evidence="2">AMP-binding protein</fullName>
    </submittedName>
</protein>